<dbReference type="Pfam" id="PF18972">
    <property type="entry name" value="Wheel"/>
    <property type="match status" value="1"/>
</dbReference>
<keyword evidence="7" id="KW-1185">Reference proteome</keyword>
<keyword evidence="2" id="KW-0802">TPR repeat</keyword>
<reference evidence="5" key="1">
    <citation type="submission" date="2021-03" db="EMBL/GenBank/DDBJ databases">
        <authorList>
            <consortium name="Genoscope - CEA"/>
            <person name="William W."/>
        </authorList>
    </citation>
    <scope>NUCLEOTIDE SEQUENCE</scope>
    <source>
        <strain evidence="5">Doubled-haploid Pahang</strain>
    </source>
</reference>
<gene>
    <name evidence="5" type="ORF">GSMUA_191770.1</name>
</gene>
<organism evidence="6 7">
    <name type="scientific">Musa acuminata subsp. malaccensis</name>
    <name type="common">Wild banana</name>
    <name type="synonym">Musa malaccensis</name>
    <dbReference type="NCBI Taxonomy" id="214687"/>
    <lineage>
        <taxon>Eukaryota</taxon>
        <taxon>Viridiplantae</taxon>
        <taxon>Streptophyta</taxon>
        <taxon>Embryophyta</taxon>
        <taxon>Tracheophyta</taxon>
        <taxon>Spermatophyta</taxon>
        <taxon>Magnoliopsida</taxon>
        <taxon>Liliopsida</taxon>
        <taxon>Zingiberales</taxon>
        <taxon>Musaceae</taxon>
        <taxon>Musa</taxon>
    </lineage>
</organism>
<dbReference type="InterPro" id="IPR044059">
    <property type="entry name" value="Csn1/TTC4_wheel"/>
</dbReference>
<dbReference type="AlphaFoldDB" id="A0A804IGP5"/>
<dbReference type="Gramene" id="Ma03_t26820.1">
    <property type="protein sequence ID" value="Ma03_p26820.1"/>
    <property type="gene ID" value="Ma03_g26820"/>
</dbReference>
<accession>A0A804IGP5</accession>
<dbReference type="OMA" id="WRAAQCA"/>
<dbReference type="InterPro" id="IPR011990">
    <property type="entry name" value="TPR-like_helical_dom_sf"/>
</dbReference>
<dbReference type="InterPro" id="IPR019734">
    <property type="entry name" value="TPR_rpt"/>
</dbReference>
<evidence type="ECO:0000259" key="4">
    <source>
        <dbReference type="Pfam" id="PF18972"/>
    </source>
</evidence>
<dbReference type="FunCoup" id="A0A804IGP5">
    <property type="interactions" value="1460"/>
</dbReference>
<dbReference type="InParanoid" id="A0A804IGP5"/>
<dbReference type="Gene3D" id="1.25.40.10">
    <property type="entry name" value="Tetratricopeptide repeat domain"/>
    <property type="match status" value="1"/>
</dbReference>
<evidence type="ECO:0000313" key="5">
    <source>
        <dbReference type="EMBL" id="CAG1851389.1"/>
    </source>
</evidence>
<sequence>MALWMDAGSDPISESEKADLEAIAAIKEAAAVELKEQGNQFVKMGKKHYNDAIDCYTRAINQKALSDSDHSVLFANRAHVNLLLGNYRRALSDSEEAIKFCSTNIKAYYRAAKAAFSLNLLAEAASLCQRGLEQVPSNDELKKLLMQIDLRRKEDEHQKAQVLQAVASAKELSSAMENRGLKLGKGLYQELTGIRKPVLDKSGILHWPVLLLYAEVMSSDFIEDFCETDMFSSHLDIMFSEDSQPLPWDEYHAYTREAVELYYQAGTGILLSNKEVLKYLLDGTVKSVPEGFFDEEKDSGKDLDSSVSHLSTNYGKWIHINEKKTLLDILRRSDYIIPAIPVFFVVSKKSEFYKEFRAGKWSPP</sequence>
<evidence type="ECO:0000313" key="6">
    <source>
        <dbReference type="EnsemblPlants" id="Ma03_p26820.1"/>
    </source>
</evidence>
<dbReference type="SMART" id="SM00028">
    <property type="entry name" value="TPR"/>
    <property type="match status" value="3"/>
</dbReference>
<name>A0A804IGP5_MUSAM</name>
<dbReference type="GO" id="GO:0030544">
    <property type="term" value="F:Hsp70 protein binding"/>
    <property type="evidence" value="ECO:0000318"/>
    <property type="project" value="GO_Central"/>
</dbReference>
<proteinExistence type="inferred from homology"/>
<evidence type="ECO:0000313" key="7">
    <source>
        <dbReference type="Proteomes" id="UP000012960"/>
    </source>
</evidence>
<dbReference type="EMBL" id="HG996468">
    <property type="protein sequence ID" value="CAG1851389.1"/>
    <property type="molecule type" value="Genomic_DNA"/>
</dbReference>
<dbReference type="PANTHER" id="PTHR46035">
    <property type="entry name" value="TETRATRICOPEPTIDE REPEAT PROTEIN 4"/>
    <property type="match status" value="1"/>
</dbReference>
<evidence type="ECO:0000256" key="1">
    <source>
        <dbReference type="ARBA" id="ARBA00022737"/>
    </source>
</evidence>
<dbReference type="GO" id="GO:0005634">
    <property type="term" value="C:nucleus"/>
    <property type="evidence" value="ECO:0000318"/>
    <property type="project" value="GO_Central"/>
</dbReference>
<feature type="domain" description="Cns1/TTC4 wheel" evidence="4">
    <location>
        <begin position="201"/>
        <end position="271"/>
    </location>
</feature>
<reference evidence="6" key="2">
    <citation type="submission" date="2021-05" db="UniProtKB">
        <authorList>
            <consortium name="EnsemblPlants"/>
        </authorList>
    </citation>
    <scope>IDENTIFICATION</scope>
    <source>
        <strain evidence="6">subsp. malaccensis</strain>
    </source>
</reference>
<dbReference type="CDD" id="cd21377">
    <property type="entry name" value="CTWD_Cns1-like"/>
    <property type="match status" value="1"/>
</dbReference>
<dbReference type="SUPFAM" id="SSF48452">
    <property type="entry name" value="TPR-like"/>
    <property type="match status" value="1"/>
</dbReference>
<dbReference type="EnsemblPlants" id="Ma03_t26820.1">
    <property type="protein sequence ID" value="Ma03_p26820.1"/>
    <property type="gene ID" value="Ma03_g26820"/>
</dbReference>
<dbReference type="PANTHER" id="PTHR46035:SF1">
    <property type="entry name" value="TETRATRICOPEPTIDE REPEAT PROTEIN 4"/>
    <property type="match status" value="1"/>
</dbReference>
<keyword evidence="1" id="KW-0677">Repeat</keyword>
<evidence type="ECO:0000256" key="3">
    <source>
        <dbReference type="ARBA" id="ARBA00023602"/>
    </source>
</evidence>
<comment type="similarity">
    <text evidence="3">Belongs to the TTC4 family.</text>
</comment>
<evidence type="ECO:0000256" key="2">
    <source>
        <dbReference type="ARBA" id="ARBA00022803"/>
    </source>
</evidence>
<dbReference type="GO" id="GO:0006457">
    <property type="term" value="P:protein folding"/>
    <property type="evidence" value="ECO:0000318"/>
    <property type="project" value="GO_Central"/>
</dbReference>
<dbReference type="Proteomes" id="UP000012960">
    <property type="component" value="Unplaced"/>
</dbReference>
<protein>
    <submittedName>
        <fullName evidence="5">(wild Malaysian banana) hypothetical protein</fullName>
    </submittedName>
</protein>
<dbReference type="GO" id="GO:0051879">
    <property type="term" value="F:Hsp90 protein binding"/>
    <property type="evidence" value="ECO:0000318"/>
    <property type="project" value="GO_Central"/>
</dbReference>
<dbReference type="OrthoDB" id="420195at2759"/>